<feature type="compositionally biased region" description="Acidic residues" evidence="2">
    <location>
        <begin position="182"/>
        <end position="196"/>
    </location>
</feature>
<evidence type="ECO:0000256" key="2">
    <source>
        <dbReference type="SAM" id="MobiDB-lite"/>
    </source>
</evidence>
<dbReference type="EMBL" id="CAJNJA010064075">
    <property type="protein sequence ID" value="CAE7881405.1"/>
    <property type="molecule type" value="Genomic_DNA"/>
</dbReference>
<protein>
    <recommendedName>
        <fullName evidence="5">CCHC-type domain-containing protein</fullName>
    </recommendedName>
</protein>
<feature type="region of interest" description="Disordered" evidence="2">
    <location>
        <begin position="387"/>
        <end position="406"/>
    </location>
</feature>
<evidence type="ECO:0008006" key="5">
    <source>
        <dbReference type="Google" id="ProtNLM"/>
    </source>
</evidence>
<comment type="caution">
    <text evidence="3">The sequence shown here is derived from an EMBL/GenBank/DDBJ whole genome shotgun (WGS) entry which is preliminary data.</text>
</comment>
<feature type="region of interest" description="Disordered" evidence="2">
    <location>
        <begin position="922"/>
        <end position="943"/>
    </location>
</feature>
<dbReference type="Proteomes" id="UP000601435">
    <property type="component" value="Unassembled WGS sequence"/>
</dbReference>
<feature type="region of interest" description="Disordered" evidence="2">
    <location>
        <begin position="136"/>
        <end position="207"/>
    </location>
</feature>
<sequence>MAELRYTKDGVPIYDGTPELFVPYRRAALIYAETVEWKKRTLVGPRLQAALEGSARMVVEHKAPGWISHPNGASQLLECLKQQVRAPTLAEAGRTMSRFFYGIKRRRGEGMAAWIVRHDEALLEAKRTLAEAIQEYGPGSKLSSSKSSTSWRSQYRGYTRPQGSSESGGTHPDPEEPGNLGEETEELRDHEEETGETQEGSEPAGDWWDSWWSNDWNHWNEGSYTNPPSWWGTQPSSGGLTWATWDASATASAQAERFLPDFVIAWLLLQRSGLDTTEKSVIVANLRNNFSIQKVKEALKLTWPDEELRKRDSGKNSAMFAADEEALLAGEEEAEPPEAPTWDDPEEGYAYQALEDDAQEALAALDDARRTLKDAREKQAQMRRNRGFFSQRNSGGERSSGSRPPIKCFRCGGNHMRRDCPQNNSGSSNDQRVHFVFSATTTTVTAEPDGNEKFSATTEANMLALDEVVAAGNAIIDGGATSSLGSEDALQQVAMLNWKATGQDSIDIIPGEKPSFRFGNNAQHTCLSTAMFRLPIECKDSRMRVHIHDIPGQPVLLSVKSLRALGAVIDFSNDQAVFKALDPKAVVSLETTSSGHQLFPLARDVLEGATPLDVPFTSFHQYVKAKAHRDKYNLSTSHNLVIPLVKPDVGPMEINPRKWHVYTRAHLSASSLNPRPPPRLSKYSTPSTGTTKAEMQQKLIRMGETPPHAWTKVQLATRIAELQAAEEQPMTEREASKMINRAKTKQALMDLLAEHNLEHSKHQTMDQLRAVMLRYLMEAKVPATYENYMGFGKYSHLTYGQVLTHYQSYTDWTITTAATEKECHWRLRRYAQWANGLSRTEREKIYRMASIEIEAETQRTAQRGYRYRPASQASSSEWNDSRWEVATMETTPDQEMIPATPSRDPAERLEELETELRHLRELVKKQAEETVEPDRKQTKSKGA</sequence>
<name>A0A813AV87_9DINO</name>
<keyword evidence="1" id="KW-0175">Coiled coil</keyword>
<organism evidence="3 4">
    <name type="scientific">Symbiodinium necroappetens</name>
    <dbReference type="NCBI Taxonomy" id="1628268"/>
    <lineage>
        <taxon>Eukaryota</taxon>
        <taxon>Sar</taxon>
        <taxon>Alveolata</taxon>
        <taxon>Dinophyceae</taxon>
        <taxon>Suessiales</taxon>
        <taxon>Symbiodiniaceae</taxon>
        <taxon>Symbiodinium</taxon>
    </lineage>
</organism>
<keyword evidence="4" id="KW-1185">Reference proteome</keyword>
<feature type="compositionally biased region" description="Low complexity" evidence="2">
    <location>
        <begin position="390"/>
        <end position="403"/>
    </location>
</feature>
<feature type="region of interest" description="Disordered" evidence="2">
    <location>
        <begin position="669"/>
        <end position="690"/>
    </location>
</feature>
<dbReference type="AlphaFoldDB" id="A0A813AV87"/>
<feature type="coiled-coil region" evidence="1">
    <location>
        <begin position="351"/>
        <end position="385"/>
    </location>
</feature>
<evidence type="ECO:0000313" key="4">
    <source>
        <dbReference type="Proteomes" id="UP000601435"/>
    </source>
</evidence>
<feature type="compositionally biased region" description="Low complexity" evidence="2">
    <location>
        <begin position="197"/>
        <end position="207"/>
    </location>
</feature>
<feature type="compositionally biased region" description="Low complexity" evidence="2">
    <location>
        <begin position="140"/>
        <end position="153"/>
    </location>
</feature>
<feature type="compositionally biased region" description="Basic and acidic residues" evidence="2">
    <location>
        <begin position="922"/>
        <end position="937"/>
    </location>
</feature>
<dbReference type="OrthoDB" id="442097at2759"/>
<evidence type="ECO:0000313" key="3">
    <source>
        <dbReference type="EMBL" id="CAE7881405.1"/>
    </source>
</evidence>
<accession>A0A813AV87</accession>
<proteinExistence type="predicted"/>
<gene>
    <name evidence="3" type="ORF">SNEC2469_LOCUS28947</name>
</gene>
<evidence type="ECO:0000256" key="1">
    <source>
        <dbReference type="SAM" id="Coils"/>
    </source>
</evidence>
<reference evidence="3" key="1">
    <citation type="submission" date="2021-02" db="EMBL/GenBank/DDBJ databases">
        <authorList>
            <person name="Dougan E. K."/>
            <person name="Rhodes N."/>
            <person name="Thang M."/>
            <person name="Chan C."/>
        </authorList>
    </citation>
    <scope>NUCLEOTIDE SEQUENCE</scope>
</reference>